<evidence type="ECO:0000313" key="13">
    <source>
        <dbReference type="Proteomes" id="UP000198838"/>
    </source>
</evidence>
<dbReference type="STRING" id="1120918.SAMN05216249_12516"/>
<feature type="site" description="Deprotonates C-terminal active site Cys" evidence="9">
    <location>
        <position position="25"/>
    </location>
</feature>
<dbReference type="PROSITE" id="PS00194">
    <property type="entry name" value="THIOREDOXIN_1"/>
    <property type="match status" value="1"/>
</dbReference>
<evidence type="ECO:0000256" key="10">
    <source>
        <dbReference type="PIRSR" id="PIRSR000077-4"/>
    </source>
</evidence>
<protein>
    <recommendedName>
        <fullName evidence="2 7">Thioredoxin</fullName>
    </recommendedName>
</protein>
<proteinExistence type="inferred from homology"/>
<feature type="active site" description="Nucleophile" evidence="9">
    <location>
        <position position="34"/>
    </location>
</feature>
<feature type="site" description="Contributes to redox potential value" evidence="9">
    <location>
        <position position="33"/>
    </location>
</feature>
<evidence type="ECO:0000256" key="3">
    <source>
        <dbReference type="ARBA" id="ARBA00022448"/>
    </source>
</evidence>
<dbReference type="SUPFAM" id="SSF52833">
    <property type="entry name" value="Thioredoxin-like"/>
    <property type="match status" value="1"/>
</dbReference>
<evidence type="ECO:0000256" key="8">
    <source>
        <dbReference type="PIRNR" id="PIRNR000077"/>
    </source>
</evidence>
<organism evidence="12 13">
    <name type="scientific">Acetitomaculum ruminis DSM 5522</name>
    <dbReference type="NCBI Taxonomy" id="1120918"/>
    <lineage>
        <taxon>Bacteria</taxon>
        <taxon>Bacillati</taxon>
        <taxon>Bacillota</taxon>
        <taxon>Clostridia</taxon>
        <taxon>Lachnospirales</taxon>
        <taxon>Lachnospiraceae</taxon>
        <taxon>Acetitomaculum</taxon>
    </lineage>
</organism>
<feature type="active site" description="Nucleophile" evidence="9">
    <location>
        <position position="31"/>
    </location>
</feature>
<dbReference type="Gene3D" id="3.40.30.10">
    <property type="entry name" value="Glutaredoxin"/>
    <property type="match status" value="1"/>
</dbReference>
<evidence type="ECO:0000256" key="5">
    <source>
        <dbReference type="ARBA" id="ARBA00023157"/>
    </source>
</evidence>
<dbReference type="FunFam" id="3.40.30.10:FF:000001">
    <property type="entry name" value="Thioredoxin"/>
    <property type="match status" value="1"/>
</dbReference>
<accession>A0A1I1AI22</accession>
<dbReference type="Proteomes" id="UP000198838">
    <property type="component" value="Unassembled WGS sequence"/>
</dbReference>
<keyword evidence="5 10" id="KW-1015">Disulfide bond</keyword>
<evidence type="ECO:0000259" key="11">
    <source>
        <dbReference type="PROSITE" id="PS51352"/>
    </source>
</evidence>
<dbReference type="PANTHER" id="PTHR45663">
    <property type="entry name" value="GEO12009P1"/>
    <property type="match status" value="1"/>
</dbReference>
<gene>
    <name evidence="12" type="ORF">SAMN05216249_12516</name>
</gene>
<evidence type="ECO:0000256" key="6">
    <source>
        <dbReference type="ARBA" id="ARBA00023284"/>
    </source>
</evidence>
<dbReference type="RefSeq" id="WP_092874535.1">
    <property type="nucleotide sequence ID" value="NZ_FOJY01000025.1"/>
</dbReference>
<dbReference type="InterPro" id="IPR005746">
    <property type="entry name" value="Thioredoxin"/>
</dbReference>
<keyword evidence="6 10" id="KW-0676">Redox-active center</keyword>
<keyword evidence="4" id="KW-0249">Electron transport</keyword>
<dbReference type="PIRSF" id="PIRSF000077">
    <property type="entry name" value="Thioredoxin"/>
    <property type="match status" value="1"/>
</dbReference>
<evidence type="ECO:0000256" key="4">
    <source>
        <dbReference type="ARBA" id="ARBA00022982"/>
    </source>
</evidence>
<feature type="site" description="Contributes to redox potential value" evidence="9">
    <location>
        <position position="32"/>
    </location>
</feature>
<sequence>MSVVTITDENFDSEVMASDLPVLIDFWASWCGPCKMMSPLVDEIAVEREGSLKTCKLNVDDYPAIARKFKIMSIPALLLIINGEVVKTSIGAIPKEELIEFIDAQ</sequence>
<evidence type="ECO:0000256" key="1">
    <source>
        <dbReference type="ARBA" id="ARBA00008987"/>
    </source>
</evidence>
<feature type="domain" description="Thioredoxin" evidence="11">
    <location>
        <begin position="1"/>
        <end position="105"/>
    </location>
</feature>
<dbReference type="GO" id="GO:0045454">
    <property type="term" value="P:cell redox homeostasis"/>
    <property type="evidence" value="ECO:0007669"/>
    <property type="project" value="TreeGrafter"/>
</dbReference>
<dbReference type="CDD" id="cd02947">
    <property type="entry name" value="TRX_family"/>
    <property type="match status" value="1"/>
</dbReference>
<dbReference type="AlphaFoldDB" id="A0A1I1AI22"/>
<dbReference type="InterPro" id="IPR013766">
    <property type="entry name" value="Thioredoxin_domain"/>
</dbReference>
<keyword evidence="3" id="KW-0813">Transport</keyword>
<evidence type="ECO:0000313" key="12">
    <source>
        <dbReference type="EMBL" id="SFB35993.1"/>
    </source>
</evidence>
<dbReference type="NCBIfam" id="TIGR01068">
    <property type="entry name" value="thioredoxin"/>
    <property type="match status" value="1"/>
</dbReference>
<dbReference type="PRINTS" id="PR00421">
    <property type="entry name" value="THIOREDOXIN"/>
</dbReference>
<dbReference type="GO" id="GO:0015035">
    <property type="term" value="F:protein-disulfide reductase activity"/>
    <property type="evidence" value="ECO:0007669"/>
    <property type="project" value="UniProtKB-UniRule"/>
</dbReference>
<reference evidence="12 13" key="1">
    <citation type="submission" date="2016-10" db="EMBL/GenBank/DDBJ databases">
        <authorList>
            <person name="de Groot N.N."/>
        </authorList>
    </citation>
    <scope>NUCLEOTIDE SEQUENCE [LARGE SCALE GENOMIC DNA]</scope>
    <source>
        <strain evidence="12 13">DSM 5522</strain>
    </source>
</reference>
<evidence type="ECO:0000256" key="9">
    <source>
        <dbReference type="PIRSR" id="PIRSR000077-1"/>
    </source>
</evidence>
<feature type="disulfide bond" description="Redox-active" evidence="10">
    <location>
        <begin position="31"/>
        <end position="34"/>
    </location>
</feature>
<dbReference type="EMBL" id="FOJY01000025">
    <property type="protein sequence ID" value="SFB35993.1"/>
    <property type="molecule type" value="Genomic_DNA"/>
</dbReference>
<dbReference type="OrthoDB" id="9790390at2"/>
<dbReference type="Pfam" id="PF00085">
    <property type="entry name" value="Thioredoxin"/>
    <property type="match status" value="1"/>
</dbReference>
<dbReference type="PANTHER" id="PTHR45663:SF11">
    <property type="entry name" value="GEO12009P1"/>
    <property type="match status" value="1"/>
</dbReference>
<evidence type="ECO:0000256" key="7">
    <source>
        <dbReference type="NCBIfam" id="TIGR01068"/>
    </source>
</evidence>
<dbReference type="PROSITE" id="PS51352">
    <property type="entry name" value="THIOREDOXIN_2"/>
    <property type="match status" value="1"/>
</dbReference>
<name>A0A1I1AI22_9FIRM</name>
<dbReference type="InterPro" id="IPR017937">
    <property type="entry name" value="Thioredoxin_CS"/>
</dbReference>
<dbReference type="InterPro" id="IPR036249">
    <property type="entry name" value="Thioredoxin-like_sf"/>
</dbReference>
<evidence type="ECO:0000256" key="2">
    <source>
        <dbReference type="ARBA" id="ARBA00020570"/>
    </source>
</evidence>
<comment type="similarity">
    <text evidence="1 8">Belongs to the thioredoxin family.</text>
</comment>
<keyword evidence="13" id="KW-1185">Reference proteome</keyword>
<dbReference type="GO" id="GO:0005829">
    <property type="term" value="C:cytosol"/>
    <property type="evidence" value="ECO:0007669"/>
    <property type="project" value="TreeGrafter"/>
</dbReference>